<reference evidence="1 2" key="1">
    <citation type="submission" date="2019-06" db="EMBL/GenBank/DDBJ databases">
        <title>Sequencing the genomes of 1000 actinobacteria strains.</title>
        <authorList>
            <person name="Klenk H.-P."/>
        </authorList>
    </citation>
    <scope>NUCLEOTIDE SEQUENCE [LARGE SCALE GENOMIC DNA]</scope>
    <source>
        <strain evidence="1 2">DSM 102200</strain>
    </source>
</reference>
<proteinExistence type="predicted"/>
<organism evidence="1 2">
    <name type="scientific">Actinoallomurus bryophytorum</name>
    <dbReference type="NCBI Taxonomy" id="1490222"/>
    <lineage>
        <taxon>Bacteria</taxon>
        <taxon>Bacillati</taxon>
        <taxon>Actinomycetota</taxon>
        <taxon>Actinomycetes</taxon>
        <taxon>Streptosporangiales</taxon>
        <taxon>Thermomonosporaceae</taxon>
        <taxon>Actinoallomurus</taxon>
    </lineage>
</organism>
<accession>A0A543CN14</accession>
<dbReference type="EMBL" id="VFOZ01000001">
    <property type="protein sequence ID" value="TQL98496.1"/>
    <property type="molecule type" value="Genomic_DNA"/>
</dbReference>
<protein>
    <submittedName>
        <fullName evidence="1">Uncharacterized protein</fullName>
    </submittedName>
</protein>
<evidence type="ECO:0000313" key="2">
    <source>
        <dbReference type="Proteomes" id="UP000316096"/>
    </source>
</evidence>
<dbReference type="Proteomes" id="UP000316096">
    <property type="component" value="Unassembled WGS sequence"/>
</dbReference>
<name>A0A543CN14_9ACTN</name>
<sequence length="48" mass="4962">MKKTVTAIAPPENSHATAFCFRVAPVSADTCNTRTPNAAIARTPSSAS</sequence>
<gene>
    <name evidence="1" type="ORF">FB559_4122</name>
</gene>
<evidence type="ECO:0000313" key="1">
    <source>
        <dbReference type="EMBL" id="TQL98496.1"/>
    </source>
</evidence>
<comment type="caution">
    <text evidence="1">The sequence shown here is derived from an EMBL/GenBank/DDBJ whole genome shotgun (WGS) entry which is preliminary data.</text>
</comment>
<dbReference type="AlphaFoldDB" id="A0A543CN14"/>
<keyword evidence="2" id="KW-1185">Reference proteome</keyword>